<dbReference type="Gene3D" id="1.20.272.10">
    <property type="match status" value="1"/>
</dbReference>
<name>A0A7S7YED5_9VIRU</name>
<evidence type="ECO:0000313" key="1">
    <source>
        <dbReference type="EMBL" id="QPB44210.1"/>
    </source>
</evidence>
<dbReference type="Proteomes" id="UP001162098">
    <property type="component" value="Segment"/>
</dbReference>
<sequence length="701" mass="78478">MKHARDEPATTANKRPRISAEEHDLGSMSLVYRNEKTIGGYDLGECISAYQKHIRRGEVDKALKFAFEIFLFILMKDGGRVLTRFLNRTKTIGMEDISVANVAALLLVDSRLQILEKAKRGVMPSTAEKKALVDIVYALAVSKHCRIPSHYNAAFCNDSVLATLEAEDPEIFRQLGEAKKCPQPEKRFPFSAAEKNDADLVDLVNCLVYCLEQRWGAGFAPLKRLFDRKTGPTKHSNSARTAFLALDVFGWFVRVAHPERYTGDCRRVISKFLETMTRWCKLMINNAEGPPLCLRNAYLALILSDKIDWTREAETPPIDLDPDQLCRRNLDRQAISGIDDYAIDMHTRRGRSAGKDKKVFALEGSIVSDEDTDLVDPLYKRLYLLTKGVIITEVKTDFALSRSQFESMIGDDGDTESGTFELTVRAQLVTSSSKQDTYFATMKQARDPFTIGQRVFVKGPFAREQRTSAQTAIILNSLKRLLSGLHHQDMCCLDLVPARRLDAFDQPLGFRTSIAPDAAYSFLVCSDLIVSAEESEDAPIPTRTHSSKLWPPTRVVDFDALARRGDLCVALPSDLPSDALRQFVLALCFRRIFRVPDCAARNFVYVPASGRVYSVDEDSTVLGRGDPPAGDKLVPNATQRLVVLSYIQQHTEDLIGQLKSWRTTITQDDEAKALLAQLPSHTQVNEDLGILIESNLKCAFP</sequence>
<evidence type="ECO:0000313" key="2">
    <source>
        <dbReference type="Proteomes" id="UP001162098"/>
    </source>
</evidence>
<dbReference type="GO" id="GO:0003677">
    <property type="term" value="F:DNA binding"/>
    <property type="evidence" value="ECO:0007669"/>
    <property type="project" value="InterPro"/>
</dbReference>
<dbReference type="SUPFAM" id="SSF48019">
    <property type="entry name" value="post-AAA+ oligomerization domain-like"/>
    <property type="match status" value="1"/>
</dbReference>
<dbReference type="InterPro" id="IPR008921">
    <property type="entry name" value="DNA_pol3_clamp-load_cplx_C"/>
</dbReference>
<dbReference type="KEGG" id="vg:80543406"/>
<dbReference type="EMBL" id="MW018138">
    <property type="protein sequence ID" value="QPB44210.1"/>
    <property type="molecule type" value="Genomic_DNA"/>
</dbReference>
<keyword evidence="2" id="KW-1185">Reference proteome</keyword>
<accession>A0A7S7YED5</accession>
<reference evidence="1 2" key="1">
    <citation type="submission" date="2020-09" db="EMBL/GenBank/DDBJ databases">
        <authorList>
            <person name="Zhang R."/>
            <person name="Garcia K."/>
            <person name="Ogata H."/>
        </authorList>
    </citation>
    <scope>NUCLEOTIDE SEQUENCE [LARGE SCALE GENOMIC DNA]</scope>
    <source>
        <strain evidence="2">stheno</strain>
    </source>
</reference>
<organism evidence="1 2">
    <name type="scientific">Medusavirus stheno T3</name>
    <dbReference type="NCBI Taxonomy" id="3069717"/>
    <lineage>
        <taxon>Viruses</taxon>
        <taxon>Varidnaviria</taxon>
        <taxon>Bamfordvirae</taxon>
        <taxon>Nucleocytoviricota</taxon>
        <taxon>Megaviricetes</taxon>
        <taxon>Mamonoviridae</taxon>
        <taxon>Medusavirus</taxon>
        <taxon>Medusavirus sthenus</taxon>
    </lineage>
</organism>
<dbReference type="GO" id="GO:0006260">
    <property type="term" value="P:DNA replication"/>
    <property type="evidence" value="ECO:0007669"/>
    <property type="project" value="InterPro"/>
</dbReference>
<proteinExistence type="predicted"/>
<protein>
    <submittedName>
        <fullName evidence="1">Glycosyltransferase</fullName>
    </submittedName>
</protein>